<dbReference type="SMART" id="SM00448">
    <property type="entry name" value="REC"/>
    <property type="match status" value="1"/>
</dbReference>
<evidence type="ECO:0000256" key="3">
    <source>
        <dbReference type="ARBA" id="ARBA00022553"/>
    </source>
</evidence>
<dbReference type="InterPro" id="IPR009057">
    <property type="entry name" value="Homeodomain-like_sf"/>
</dbReference>
<dbReference type="InterPro" id="IPR018060">
    <property type="entry name" value="HTH_AraC"/>
</dbReference>
<keyword evidence="8" id="KW-1133">Transmembrane helix</keyword>
<proteinExistence type="predicted"/>
<evidence type="ECO:0000256" key="2">
    <source>
        <dbReference type="ARBA" id="ARBA00012438"/>
    </source>
</evidence>
<keyword evidence="8" id="KW-0812">Transmembrane</keyword>
<evidence type="ECO:0000259" key="10">
    <source>
        <dbReference type="PROSITE" id="PS50109"/>
    </source>
</evidence>
<dbReference type="Gene3D" id="2.60.40.10">
    <property type="entry name" value="Immunoglobulins"/>
    <property type="match status" value="1"/>
</dbReference>
<dbReference type="SMART" id="SM00387">
    <property type="entry name" value="HATPase_c"/>
    <property type="match status" value="1"/>
</dbReference>
<dbReference type="PANTHER" id="PTHR43547">
    <property type="entry name" value="TWO-COMPONENT HISTIDINE KINASE"/>
    <property type="match status" value="1"/>
</dbReference>
<dbReference type="CDD" id="cd00075">
    <property type="entry name" value="HATPase"/>
    <property type="match status" value="1"/>
</dbReference>
<dbReference type="SMART" id="SM00342">
    <property type="entry name" value="HTH_ARAC"/>
    <property type="match status" value="1"/>
</dbReference>
<dbReference type="SMART" id="SM00388">
    <property type="entry name" value="HisKA"/>
    <property type="match status" value="1"/>
</dbReference>
<evidence type="ECO:0000256" key="5">
    <source>
        <dbReference type="ARBA" id="ARBA00023125"/>
    </source>
</evidence>
<dbReference type="SUPFAM" id="SSF47384">
    <property type="entry name" value="Homodimeric domain of signal transducing histidine kinase"/>
    <property type="match status" value="1"/>
</dbReference>
<keyword evidence="8" id="KW-0472">Membrane</keyword>
<dbReference type="InterPro" id="IPR036890">
    <property type="entry name" value="HATPase_C_sf"/>
</dbReference>
<evidence type="ECO:0000313" key="12">
    <source>
        <dbReference type="EMBL" id="MBL0741145.1"/>
    </source>
</evidence>
<dbReference type="SUPFAM" id="SSF52172">
    <property type="entry name" value="CheY-like"/>
    <property type="match status" value="1"/>
</dbReference>
<dbReference type="Pfam" id="PF00512">
    <property type="entry name" value="HisKA"/>
    <property type="match status" value="1"/>
</dbReference>
<dbReference type="Pfam" id="PF07495">
    <property type="entry name" value="Y_Y_Y"/>
    <property type="match status" value="1"/>
</dbReference>
<dbReference type="InterPro" id="IPR036097">
    <property type="entry name" value="HisK_dim/P_sf"/>
</dbReference>
<dbReference type="RefSeq" id="WP_202008505.1">
    <property type="nucleotide sequence ID" value="NZ_JAERRB010000002.1"/>
</dbReference>
<dbReference type="InterPro" id="IPR013783">
    <property type="entry name" value="Ig-like_fold"/>
</dbReference>
<dbReference type="PANTHER" id="PTHR43547:SF2">
    <property type="entry name" value="HYBRID SIGNAL TRANSDUCTION HISTIDINE KINASE C"/>
    <property type="match status" value="1"/>
</dbReference>
<dbReference type="InterPro" id="IPR011110">
    <property type="entry name" value="Reg_prop"/>
</dbReference>
<keyword evidence="4" id="KW-0805">Transcription regulation</keyword>
<dbReference type="Proteomes" id="UP000613030">
    <property type="component" value="Unassembled WGS sequence"/>
</dbReference>
<dbReference type="InterPro" id="IPR003594">
    <property type="entry name" value="HATPase_dom"/>
</dbReference>
<feature type="domain" description="Histidine kinase" evidence="10">
    <location>
        <begin position="863"/>
        <end position="1084"/>
    </location>
</feature>
<dbReference type="InterPro" id="IPR001789">
    <property type="entry name" value="Sig_transdc_resp-reg_receiver"/>
</dbReference>
<dbReference type="Gene3D" id="3.30.565.10">
    <property type="entry name" value="Histidine kinase-like ATPase, C-terminal domain"/>
    <property type="match status" value="1"/>
</dbReference>
<dbReference type="PROSITE" id="PS01124">
    <property type="entry name" value="HTH_ARAC_FAMILY_2"/>
    <property type="match status" value="1"/>
</dbReference>
<dbReference type="PRINTS" id="PR00344">
    <property type="entry name" value="BCTRLSENSOR"/>
</dbReference>
<dbReference type="InterPro" id="IPR011006">
    <property type="entry name" value="CheY-like_superfamily"/>
</dbReference>
<keyword evidence="5" id="KW-0238">DNA-binding</keyword>
<dbReference type="PROSITE" id="PS00041">
    <property type="entry name" value="HTH_ARAC_FAMILY_1"/>
    <property type="match status" value="1"/>
</dbReference>
<evidence type="ECO:0000313" key="13">
    <source>
        <dbReference type="Proteomes" id="UP000613030"/>
    </source>
</evidence>
<dbReference type="InterPro" id="IPR011123">
    <property type="entry name" value="Y_Y_Y"/>
</dbReference>
<name>A0ABS1KNU6_9BACT</name>
<keyword evidence="13" id="KW-1185">Reference proteome</keyword>
<sequence length="1382" mass="155438">MNFSATAWRIYFLVLLITGLQCGLLCAQTGPVNFKHLSYREGLVQSPVSAFLQDDQGFIWFGNLKGLTRYDGYEFKTFVHSFSDTTSISNDRVNAVFMDSEKTIWVATAHGLNRFDRDLETFESIDIVKAKGGRNYISAIAEDGRKNLWVGTFAGLKKLNKTTKTLEDASLTDSISLANEAVYSLYIDNEEKLWAGSKSGLNRFDPASRKMLTMPNAIQASRLHQSTKVVVIRQTADGDLWFGTETSGVFRFNAVRNEIHPYTFKENCTNCLSSDWIKDILIYDANTLWFATQHGVSQLNTTNNQFTNYLHDATNTNTISDNATRCLMKDRASCVWVGTFSGGIDFFYRGNSNFNNIGEAVGPKGLLHPLVNALVEDADGSLWVGTYGGGVTHVNRKSDSFTHYSVKSPRHGRITNGIKSLADDETNLWIGTLEGLSVLQKSSGKITHFDIPIRQGRLGEKIVNTILPDDGGAWIGTNGGGLKFFRNGQTLLSHLNEGRAGSIADNFVTALLKDSLENIWVGTQNGLSYYDTKTKKFTKLYRKSRDIQSRISHNHVTVFFVDSKHRMWIGTENGLNYFDVKSKEFYPITDLLGLPDRFIHAITEDKDQNLWFSTDLGIVKLSFRKFSTPFDADDFHFTVYKSSDGLSGNQFSNTCGLSLQTHELAFGGTNGLSIFSPDKLLTNTSPPTIVLTEILINNKRVPIGGESPIAKSPTRVDKITLNYDQGLVSFKFAALNYINSEKSQYAIKLVGLRGVEAWQPLGNQRLVNFTNLPPGNYTLQIKASNDGNRWGNEIREVALVVLPPWWRTWWAYAIYVLLAMGFVTAVLGLLDYRRRMRADLQMEHLLNERRQELYQMKMNFFTNISHEIRTPLTLILGPVQKLMDSFSGERFASKQLLLIRNNASRLLKLVTELMDFRKAEEGHMSLYISQHDIVPFCRKIFEHFQGLADDKGIAYDFFSSEESIGLYFDSNHLEKVVFNLLSNAFKFTPDHRKIVFSIESRQEWVDIHVSDNGIGIPETHQDQLFNNFYQVGDSGRQNIGSGVGLALSKTIVELHKGMLHFKSNTWTDEIAGSTTFTVSLKKGTEHFDKTQIVSESFYSDDYREIESFPDPVQNAALETVFAAQVNPIILIAEDNDEVRSFIADTLRPNYDIIEFANGSHALLSMERNIPDLIISDIMMPGADGLALCTSVKSTENTNHIPVILLTARSSVGHQVQGLATGADAYISKPFNTKILELTIKNLLMAKEIMREKFSQQLILQPTKISLTSNSPEEKFIGKLMAIIESKMDNPEFDVDALVLEIGMSRSVLYKKVQALTTYSVADLIKEMRLKRAAELLKQHAMSVADVAFSVGFNDRKYFSKEFRKQFEMSPSEFSDAHHQSKG</sequence>
<keyword evidence="6" id="KW-0804">Transcription</keyword>
<evidence type="ECO:0000259" key="11">
    <source>
        <dbReference type="PROSITE" id="PS50110"/>
    </source>
</evidence>
<dbReference type="SUPFAM" id="SSF46689">
    <property type="entry name" value="Homeodomain-like"/>
    <property type="match status" value="1"/>
</dbReference>
<dbReference type="PROSITE" id="PS50110">
    <property type="entry name" value="RESPONSE_REGULATORY"/>
    <property type="match status" value="1"/>
</dbReference>
<dbReference type="InterPro" id="IPR005467">
    <property type="entry name" value="His_kinase_dom"/>
</dbReference>
<dbReference type="Gene3D" id="3.40.50.2300">
    <property type="match status" value="1"/>
</dbReference>
<comment type="caution">
    <text evidence="12">The sequence shown here is derived from an EMBL/GenBank/DDBJ whole genome shotgun (WGS) entry which is preliminary data.</text>
</comment>
<organism evidence="12 13">
    <name type="scientific">Chryseolinea lacunae</name>
    <dbReference type="NCBI Taxonomy" id="2801331"/>
    <lineage>
        <taxon>Bacteria</taxon>
        <taxon>Pseudomonadati</taxon>
        <taxon>Bacteroidota</taxon>
        <taxon>Cytophagia</taxon>
        <taxon>Cytophagales</taxon>
        <taxon>Fulvivirgaceae</taxon>
        <taxon>Chryseolinea</taxon>
    </lineage>
</organism>
<reference evidence="12 13" key="1">
    <citation type="submission" date="2021-01" db="EMBL/GenBank/DDBJ databases">
        <title>Chryseolinea sp. Jin1 Genome sequencing and assembly.</title>
        <authorList>
            <person name="Kim I."/>
        </authorList>
    </citation>
    <scope>NUCLEOTIDE SEQUENCE [LARGE SCALE GENOMIC DNA]</scope>
    <source>
        <strain evidence="12 13">Jin1</strain>
    </source>
</reference>
<dbReference type="SUPFAM" id="SSF55874">
    <property type="entry name" value="ATPase domain of HSP90 chaperone/DNA topoisomerase II/histidine kinase"/>
    <property type="match status" value="1"/>
</dbReference>
<dbReference type="EMBL" id="JAERRB010000002">
    <property type="protein sequence ID" value="MBL0741145.1"/>
    <property type="molecule type" value="Genomic_DNA"/>
</dbReference>
<dbReference type="InterPro" id="IPR004358">
    <property type="entry name" value="Sig_transdc_His_kin-like_C"/>
</dbReference>
<evidence type="ECO:0000259" key="9">
    <source>
        <dbReference type="PROSITE" id="PS01124"/>
    </source>
</evidence>
<protein>
    <recommendedName>
        <fullName evidence="2">histidine kinase</fullName>
        <ecNumber evidence="2">2.7.13.3</ecNumber>
    </recommendedName>
</protein>
<dbReference type="InterPro" id="IPR003661">
    <property type="entry name" value="HisK_dim/P_dom"/>
</dbReference>
<feature type="domain" description="HTH araC/xylS-type" evidence="9">
    <location>
        <begin position="1277"/>
        <end position="1376"/>
    </location>
</feature>
<evidence type="ECO:0000256" key="6">
    <source>
        <dbReference type="ARBA" id="ARBA00023163"/>
    </source>
</evidence>
<dbReference type="Gene3D" id="1.10.287.130">
    <property type="match status" value="1"/>
</dbReference>
<dbReference type="EC" id="2.7.13.3" evidence="2"/>
<dbReference type="Pfam" id="PF00072">
    <property type="entry name" value="Response_reg"/>
    <property type="match status" value="1"/>
</dbReference>
<dbReference type="Gene3D" id="2.130.10.10">
    <property type="entry name" value="YVTN repeat-like/Quinoprotein amine dehydrogenase"/>
    <property type="match status" value="2"/>
</dbReference>
<dbReference type="PROSITE" id="PS50109">
    <property type="entry name" value="HIS_KIN"/>
    <property type="match status" value="1"/>
</dbReference>
<dbReference type="InterPro" id="IPR018062">
    <property type="entry name" value="HTH_AraC-typ_CS"/>
</dbReference>
<evidence type="ECO:0000256" key="4">
    <source>
        <dbReference type="ARBA" id="ARBA00023015"/>
    </source>
</evidence>
<evidence type="ECO:0000256" key="1">
    <source>
        <dbReference type="ARBA" id="ARBA00000085"/>
    </source>
</evidence>
<evidence type="ECO:0000256" key="8">
    <source>
        <dbReference type="SAM" id="Phobius"/>
    </source>
</evidence>
<dbReference type="InterPro" id="IPR015943">
    <property type="entry name" value="WD40/YVTN_repeat-like_dom_sf"/>
</dbReference>
<dbReference type="Gene3D" id="1.10.10.60">
    <property type="entry name" value="Homeodomain-like"/>
    <property type="match status" value="1"/>
</dbReference>
<feature type="modified residue" description="4-aspartylphosphate" evidence="7">
    <location>
        <position position="1176"/>
    </location>
</feature>
<dbReference type="SUPFAM" id="SSF63829">
    <property type="entry name" value="Calcium-dependent phosphotriesterase"/>
    <property type="match status" value="3"/>
</dbReference>
<keyword evidence="3 7" id="KW-0597">Phosphoprotein</keyword>
<feature type="transmembrane region" description="Helical" evidence="8">
    <location>
        <begin position="809"/>
        <end position="830"/>
    </location>
</feature>
<dbReference type="Pfam" id="PF07494">
    <property type="entry name" value="Reg_prop"/>
    <property type="match status" value="5"/>
</dbReference>
<dbReference type="Pfam" id="PF12833">
    <property type="entry name" value="HTH_18"/>
    <property type="match status" value="1"/>
</dbReference>
<accession>A0ABS1KNU6</accession>
<gene>
    <name evidence="12" type="ORF">JI741_07930</name>
</gene>
<comment type="catalytic activity">
    <reaction evidence="1">
        <text>ATP + protein L-histidine = ADP + protein N-phospho-L-histidine.</text>
        <dbReference type="EC" id="2.7.13.3"/>
    </reaction>
</comment>
<dbReference type="Pfam" id="PF02518">
    <property type="entry name" value="HATPase_c"/>
    <property type="match status" value="1"/>
</dbReference>
<dbReference type="CDD" id="cd00082">
    <property type="entry name" value="HisKA"/>
    <property type="match status" value="1"/>
</dbReference>
<evidence type="ECO:0000256" key="7">
    <source>
        <dbReference type="PROSITE-ProRule" id="PRU00169"/>
    </source>
</evidence>
<feature type="domain" description="Response regulatory" evidence="11">
    <location>
        <begin position="1128"/>
        <end position="1243"/>
    </location>
</feature>